<dbReference type="Proteomes" id="UP000228380">
    <property type="component" value="Chromosome 1"/>
</dbReference>
<dbReference type="RefSeq" id="XP_038986969.1">
    <property type="nucleotide sequence ID" value="XM_039131041.1"/>
</dbReference>
<organism evidence="2 3">
    <name type="scientific">Phoenix dactylifera</name>
    <name type="common">Date palm</name>
    <dbReference type="NCBI Taxonomy" id="42345"/>
    <lineage>
        <taxon>Eukaryota</taxon>
        <taxon>Viridiplantae</taxon>
        <taxon>Streptophyta</taxon>
        <taxon>Embryophyta</taxon>
        <taxon>Tracheophyta</taxon>
        <taxon>Spermatophyta</taxon>
        <taxon>Magnoliopsida</taxon>
        <taxon>Liliopsida</taxon>
        <taxon>Arecaceae</taxon>
        <taxon>Coryphoideae</taxon>
        <taxon>Phoeniceae</taxon>
        <taxon>Phoenix</taxon>
    </lineage>
</organism>
<sequence>MALFIWKVVWDYLPTRSLLARRGMRVYLMYVDCPKSMETVCHMLFECPRAAQVWRRASFFLPGPTFGVEDFLRHVRIALRLPSTAGWGLTAVYLAYHIWLDRNVKVFEGRRAFLRSIVERALCQVVEIMEVGELDLSAMSRNIWDSLFATTTPRFVLVSWKPPPSGHLKVNFDGSMSGSADRAGVAFVIRNYGGRLIAAGGFLMRDMFCRLVASFWRATQVP</sequence>
<dbReference type="OrthoDB" id="690282at2759"/>
<keyword evidence="2" id="KW-1185">Reference proteome</keyword>
<dbReference type="InterPro" id="IPR026960">
    <property type="entry name" value="RVT-Znf"/>
</dbReference>
<reference evidence="3" key="2">
    <citation type="submission" date="2025-08" db="UniProtKB">
        <authorList>
            <consortium name="RefSeq"/>
        </authorList>
    </citation>
    <scope>IDENTIFICATION</scope>
    <source>
        <tissue evidence="3">Young leaves</tissue>
    </source>
</reference>
<proteinExistence type="predicted"/>
<dbReference type="Pfam" id="PF13966">
    <property type="entry name" value="zf-RVT"/>
    <property type="match status" value="1"/>
</dbReference>
<evidence type="ECO:0000313" key="3">
    <source>
        <dbReference type="RefSeq" id="XP_038986969.1"/>
    </source>
</evidence>
<name>A0A8B9AUD1_PHODC</name>
<reference evidence="2" key="1">
    <citation type="journal article" date="2019" name="Nat. Commun.">
        <title>Genome-wide association mapping of date palm fruit traits.</title>
        <authorList>
            <person name="Hazzouri K.M."/>
            <person name="Gros-Balthazard M."/>
            <person name="Flowers J.M."/>
            <person name="Copetti D."/>
            <person name="Lemansour A."/>
            <person name="Lebrun M."/>
            <person name="Masmoudi K."/>
            <person name="Ferrand S."/>
            <person name="Dhar M.I."/>
            <person name="Fresquez Z.A."/>
            <person name="Rosas U."/>
            <person name="Zhang J."/>
            <person name="Talag J."/>
            <person name="Lee S."/>
            <person name="Kudrna D."/>
            <person name="Powell R.F."/>
            <person name="Leitch I.J."/>
            <person name="Krueger R.R."/>
            <person name="Wing R.A."/>
            <person name="Amiri K.M.A."/>
            <person name="Purugganan M.D."/>
        </authorList>
    </citation>
    <scope>NUCLEOTIDE SEQUENCE [LARGE SCALE GENOMIC DNA]</scope>
    <source>
        <strain evidence="2">cv. Khalas</strain>
    </source>
</reference>
<protein>
    <submittedName>
        <fullName evidence="3">Uncharacterized protein LOC120112202</fullName>
    </submittedName>
</protein>
<evidence type="ECO:0000259" key="1">
    <source>
        <dbReference type="Pfam" id="PF13966"/>
    </source>
</evidence>
<dbReference type="AlphaFoldDB" id="A0A8B9AUD1"/>
<accession>A0A8B9AUD1</accession>
<feature type="domain" description="Reverse transcriptase zinc-binding" evidence="1">
    <location>
        <begin position="2"/>
        <end position="54"/>
    </location>
</feature>
<dbReference type="KEGG" id="pda:120112202"/>
<evidence type="ECO:0000313" key="2">
    <source>
        <dbReference type="Proteomes" id="UP000228380"/>
    </source>
</evidence>
<gene>
    <name evidence="3" type="primary">LOC120112202</name>
</gene>
<dbReference type="GeneID" id="120112202"/>